<evidence type="ECO:0000256" key="1">
    <source>
        <dbReference type="SAM" id="MobiDB-lite"/>
    </source>
</evidence>
<dbReference type="GO" id="GO:0030246">
    <property type="term" value="F:carbohydrate binding"/>
    <property type="evidence" value="ECO:0007669"/>
    <property type="project" value="InterPro"/>
</dbReference>
<name>A0AAE0LB67_9CHLO</name>
<feature type="signal peptide" evidence="3">
    <location>
        <begin position="1"/>
        <end position="30"/>
    </location>
</feature>
<feature type="domain" description="Transmembrane protein family 132 fourth" evidence="4">
    <location>
        <begin position="690"/>
        <end position="786"/>
    </location>
</feature>
<evidence type="ECO:0000259" key="4">
    <source>
        <dbReference type="Pfam" id="PF16070"/>
    </source>
</evidence>
<evidence type="ECO:0000256" key="2">
    <source>
        <dbReference type="SAM" id="Phobius"/>
    </source>
</evidence>
<evidence type="ECO:0000313" key="5">
    <source>
        <dbReference type="EMBL" id="KAK3278642.1"/>
    </source>
</evidence>
<dbReference type="InterPro" id="IPR008965">
    <property type="entry name" value="CBM2/CBM3_carb-bd_dom_sf"/>
</dbReference>
<keyword evidence="3" id="KW-0732">Signal</keyword>
<keyword evidence="2" id="KW-0472">Membrane</keyword>
<keyword evidence="2" id="KW-1133">Transmembrane helix</keyword>
<evidence type="ECO:0000256" key="3">
    <source>
        <dbReference type="SAM" id="SignalP"/>
    </source>
</evidence>
<feature type="compositionally biased region" description="Pro residues" evidence="1">
    <location>
        <begin position="1819"/>
        <end position="1828"/>
    </location>
</feature>
<feature type="chain" id="PRO_5041916502" description="Transmembrane protein family 132 fourth domain-containing protein" evidence="3">
    <location>
        <begin position="31"/>
        <end position="2288"/>
    </location>
</feature>
<keyword evidence="2" id="KW-0812">Transmembrane</keyword>
<protein>
    <recommendedName>
        <fullName evidence="4">Transmembrane protein family 132 fourth domain-containing protein</fullName>
    </recommendedName>
</protein>
<dbReference type="Proteomes" id="UP001190700">
    <property type="component" value="Unassembled WGS sequence"/>
</dbReference>
<dbReference type="Gene3D" id="2.60.40.680">
    <property type="match status" value="1"/>
</dbReference>
<feature type="compositionally biased region" description="Basic residues" evidence="1">
    <location>
        <begin position="2266"/>
        <end position="2277"/>
    </location>
</feature>
<reference evidence="5 6" key="1">
    <citation type="journal article" date="2015" name="Genome Biol. Evol.">
        <title>Comparative Genomics of a Bacterivorous Green Alga Reveals Evolutionary Causalities and Consequences of Phago-Mixotrophic Mode of Nutrition.</title>
        <authorList>
            <person name="Burns J.A."/>
            <person name="Paasch A."/>
            <person name="Narechania A."/>
            <person name="Kim E."/>
        </authorList>
    </citation>
    <scope>NUCLEOTIDE SEQUENCE [LARGE SCALE GENOMIC DNA]</scope>
    <source>
        <strain evidence="5 6">PLY_AMNH</strain>
    </source>
</reference>
<proteinExistence type="predicted"/>
<keyword evidence="6" id="KW-1185">Reference proteome</keyword>
<gene>
    <name evidence="5" type="ORF">CYMTET_13431</name>
</gene>
<dbReference type="SUPFAM" id="SSF49384">
    <property type="entry name" value="Carbohydrate-binding domain"/>
    <property type="match status" value="1"/>
</dbReference>
<dbReference type="EMBL" id="LGRX02005348">
    <property type="protein sequence ID" value="KAK3278642.1"/>
    <property type="molecule type" value="Genomic_DNA"/>
</dbReference>
<comment type="caution">
    <text evidence="5">The sequence shown here is derived from an EMBL/GenBank/DDBJ whole genome shotgun (WGS) entry which is preliminary data.</text>
</comment>
<feature type="compositionally biased region" description="Low complexity" evidence="1">
    <location>
        <begin position="2246"/>
        <end position="2265"/>
    </location>
</feature>
<accession>A0AAE0LB67</accession>
<feature type="region of interest" description="Disordered" evidence="1">
    <location>
        <begin position="2234"/>
        <end position="2288"/>
    </location>
</feature>
<evidence type="ECO:0000313" key="6">
    <source>
        <dbReference type="Proteomes" id="UP001190700"/>
    </source>
</evidence>
<dbReference type="Pfam" id="PF16070">
    <property type="entry name" value="Ig_TMEM132_4th"/>
    <property type="match status" value="1"/>
</dbReference>
<dbReference type="InterPro" id="IPR031437">
    <property type="entry name" value="Ig_TMEM132_4th"/>
</dbReference>
<organism evidence="5 6">
    <name type="scientific">Cymbomonas tetramitiformis</name>
    <dbReference type="NCBI Taxonomy" id="36881"/>
    <lineage>
        <taxon>Eukaryota</taxon>
        <taxon>Viridiplantae</taxon>
        <taxon>Chlorophyta</taxon>
        <taxon>Pyramimonadophyceae</taxon>
        <taxon>Pyramimonadales</taxon>
        <taxon>Pyramimonadaceae</taxon>
        <taxon>Cymbomonas</taxon>
    </lineage>
</organism>
<sequence>MTMPQSTTYVLMRVILGLLLCFGLPVHVDSHTTDVCWVWDSDGGGIRFYIATWHQEQECDIYDYNNAGNRLLCPMTVKNTAGYQENYAGARVYPDAALINKWYCRGYCDDRYEMKGRWPWQTSYQEASDRLSWFTFHVTVPCGQGLWYIEAPEHYMFDPLDSEPYHYCTIKSSTYNGATYGGQPYRWIGNNEGIKYSNPVYTWDSTPPPFPSAAITTAISSCSPPLTQPSPSPPPNMHVDQGELNTTLYFQGSNDTTCITLTPKENEVEQIVITTVSAPSDHNLTWTFDSVQELRDAGLCGFWPGSWTLDIRVETLNGTTTVYQSWDVFTGLAEYAQPTIRAGAGSPGYAAGPTVYQGESSFARTFTALNTDNAGAQGSVGIYMGGDACSNGVLLQSMAYTTVAEQAASVGVVLRTTSLYHDRRTLSLEYFLRDAAGRPQVLLDDLKIEMMVRHQLTFATFRVQCLAPDAASGTASCSFDDWHDSFFNSGVANATVTLYVNYAEVRVAESEPVDVLVQTQVQYDELTHAGMVLDIPASPRTPGTGFTAQLSANTDGYALSTWGVTILYDPAVLSFEEFEVDSRFLTPTVNSATAGQVRVVVAGLADGVETANVTGSAVSLAEAQFKVTSTAAAGEYAAALSCTITEMVTVTTLTLEGTVNVPAQVNDWRGGNRTEGSLLVEKLETVGLYGFASQAEIFNTARLTGEALATQVEFWAAHSSADSPDTMAAVSSCHVANMPEVATAEVSGSGCRVVVNASHTGGAAAVEILATAGDLSVKVPLRVWIPLSVEVTANDTLLSPVYGSMYDGGVPPNCPEAVYQSTGLQATAVFGGEGLDPLPELDVTCLVGLTSNDSTVLDVAGTRARGRSLGHAAVWAQRPGSSEELSQQMAMTVGGPAVSVHHLSAVLVTGAEVAGASTVGSGADARLTVDAQLQQKLTREGDEGSIYVYAALSDGSVQPIGAQDGVAVAVHADYTAMLSVRSGAGGSQAADFVAEVQRGATSASSEEMLQPTWAHPCSGQAIAAGSGEVSLDIQNPEAVTVTSSEARIARIGSPAASLGVATSATLTVTLHYRDGTSVDVSQSNRTNFTVIEGADLAQMEGNAVSSLSDGTGHGAVSVMVSFFEGDSASEMTDSVMLTLVIASELHLLTTPHPAYPAGAGYNASDSTSMTQFHQVMCTGVYQRGEVVLVVDFSDGQRSDVTAQGTLASSDPVGLAVEGVVLIPRAAGPYTVTGEFEGLTSTVPLSVMSTAVWVDWVEHTTAWSDETFHAVQNSTHDLSVRLGLSDGTVIEDAVGGPQSSWLQVESMLGFNTSQAAITVDQSAKATLSGNAVNEVVLTAAAKCTANASVEPATGEDRVFANLAPAAYDVDIGNEVQAALVLNMGGYVEVPVRVQTAGAGDTLNLFDILITFESAYIRAEACQVGSGWSGYSFTCTINDPVNEVLITGVEVETEASSLVEVAVLRFRALDSDGAAFTEVKSTVQALQTSGFRSTQAYPAVAAQVWCAITSRRRAELRRALLSPRRALLSPRRALQQEAIAAGASTRLEGAAAAAGAAGQPGPVLHTHRRQLHHGTVKDVMGDVNRDGIFDLFDILEVKSWVAGLPGYSMGEISNLTGFQRQQLDPTLDYLVDPEDTSNCPYGWTAGTPCPSPKDAQYLLYTYANYLRFVSLGTAGDLERMVHIPATLQDALTITVEILDKSSNPVVTNDTTMGFEIGLRGRNVDMVVVEGGNVEPTATQDGVMVTAARVYGTGKFTATMTGPLSNAGSWVYDRNVGVALLVQTYDSEGGTTEQRGFALAGSSLLGSQYTPLTTFDFQNAEPPSPPPPFPPGGTGGSKQAEMSGLVFAGFLGACMLLVLAILAYRRRKKNEEAEEPLLKERDSQNGMSVDMMDNPLAAFLNEDDKRKLLNQMDRGFLEEYLLAEAHGSISARRKSRVDKHVANPEDFYASLMKGKMNPMTSDITPGDSNWATLKKKMHILQATHNLVNVSSPRKRSVLTDEPENTKKVFANPLLGRPINQGGVEMSEMSTVAANAVVKTRGASSEAQCLDSNITLSPQELVPVSAKRESFIAMTDHADPHTPKPIMAGSSLTYMGQESLELQNMAPNQLLSEVLFSVETDMNELQNSMATLPEYQVNLISEQVAKGTTQLEAMIQAADLMGESASQYELDQFCSQASSVFASIQAAQQIADNWQTAKVRTQPSDLEKVKVRQVQEQDAIEDAMSMLWNIKRKLRKVTMAPTDKRPKATSSGSDLSGLSPDLARALAARRAAHKLAKRVRNKGSDGQSLSKK</sequence>
<feature type="region of interest" description="Disordered" evidence="1">
    <location>
        <begin position="1811"/>
        <end position="1835"/>
    </location>
</feature>
<feature type="transmembrane region" description="Helical" evidence="2">
    <location>
        <begin position="1841"/>
        <end position="1861"/>
    </location>
</feature>
<dbReference type="CDD" id="cd08547">
    <property type="entry name" value="Type_II_cohesin"/>
    <property type="match status" value="1"/>
</dbReference>